<dbReference type="Proteomes" id="UP000515297">
    <property type="component" value="Plasmid plas1"/>
</dbReference>
<dbReference type="GO" id="GO:0035438">
    <property type="term" value="F:cyclic-di-GMP binding"/>
    <property type="evidence" value="ECO:0007669"/>
    <property type="project" value="InterPro"/>
</dbReference>
<name>A0A7G6W0X9_9SPHN</name>
<dbReference type="AlphaFoldDB" id="A0A7G6W0X9"/>
<evidence type="ECO:0000313" key="3">
    <source>
        <dbReference type="EMBL" id="QNE07644.1"/>
    </source>
</evidence>
<keyword evidence="1" id="KW-0472">Membrane</keyword>
<feature type="domain" description="PilZ" evidence="2">
    <location>
        <begin position="16"/>
        <end position="94"/>
    </location>
</feature>
<proteinExistence type="predicted"/>
<dbReference type="EMBL" id="CP060053">
    <property type="protein sequence ID" value="QNE07644.1"/>
    <property type="molecule type" value="Genomic_DNA"/>
</dbReference>
<dbReference type="Pfam" id="PF07238">
    <property type="entry name" value="PilZ"/>
    <property type="match status" value="1"/>
</dbReference>
<evidence type="ECO:0000259" key="2">
    <source>
        <dbReference type="Pfam" id="PF07238"/>
    </source>
</evidence>
<evidence type="ECO:0000313" key="4">
    <source>
        <dbReference type="Proteomes" id="UP000515297"/>
    </source>
</evidence>
<geneLocation type="plasmid" evidence="3 4">
    <name>plas1</name>
</geneLocation>
<keyword evidence="1" id="KW-1133">Transmembrane helix</keyword>
<protein>
    <submittedName>
        <fullName evidence="3">PilZ domain-containing protein</fullName>
    </submittedName>
</protein>
<keyword evidence="3" id="KW-0614">Plasmid</keyword>
<organism evidence="3 4">
    <name type="scientific">Croceicoccus marinus</name>
    <dbReference type="NCBI Taxonomy" id="450378"/>
    <lineage>
        <taxon>Bacteria</taxon>
        <taxon>Pseudomonadati</taxon>
        <taxon>Pseudomonadota</taxon>
        <taxon>Alphaproteobacteria</taxon>
        <taxon>Sphingomonadales</taxon>
        <taxon>Erythrobacteraceae</taxon>
        <taxon>Croceicoccus</taxon>
    </lineage>
</organism>
<dbReference type="Gene3D" id="2.40.10.220">
    <property type="entry name" value="predicted glycosyltransferase like domains"/>
    <property type="match status" value="1"/>
</dbReference>
<accession>A0A7G6W0X9</accession>
<sequence>MIDAQLFTDHSFRGWRAKPRKAVRLEIHALAETGGVPAVVRDLSEHGLRLETAADLTAGDQFEVKLPMSENLLAEVVWSEGGSHGCKFSRPIPKSVVSAAALLSPIEQAPLRNDERPGVIDEFLDQTKPQASDKIWYGAAVILFILICTALVVIAGLVRQIASE</sequence>
<reference evidence="3 4" key="1">
    <citation type="submission" date="2020-08" db="EMBL/GenBank/DDBJ databases">
        <authorList>
            <person name="Liu G."/>
            <person name="Sun C."/>
        </authorList>
    </citation>
    <scope>NUCLEOTIDE SEQUENCE [LARGE SCALE GENOMIC DNA]</scope>
    <source>
        <strain evidence="3 4">OT19</strain>
        <plasmid evidence="3 4">plas1</plasmid>
    </source>
</reference>
<dbReference type="InterPro" id="IPR009875">
    <property type="entry name" value="PilZ_domain"/>
</dbReference>
<dbReference type="RefSeq" id="WP_087910609.1">
    <property type="nucleotide sequence ID" value="NZ_CP019603.1"/>
</dbReference>
<keyword evidence="1" id="KW-0812">Transmembrane</keyword>
<evidence type="ECO:0000256" key="1">
    <source>
        <dbReference type="SAM" id="Phobius"/>
    </source>
</evidence>
<gene>
    <name evidence="3" type="ORF">H4O24_17435</name>
</gene>
<feature type="transmembrane region" description="Helical" evidence="1">
    <location>
        <begin position="135"/>
        <end position="158"/>
    </location>
</feature>
<dbReference type="OrthoDB" id="9795572at2"/>
<dbReference type="SUPFAM" id="SSF141371">
    <property type="entry name" value="PilZ domain-like"/>
    <property type="match status" value="1"/>
</dbReference>